<dbReference type="EMBL" id="WKMY01000014">
    <property type="protein sequence ID" value="MRY94941.1"/>
    <property type="molecule type" value="Genomic_DNA"/>
</dbReference>
<evidence type="ECO:0000256" key="2">
    <source>
        <dbReference type="SAM" id="MobiDB-lite"/>
    </source>
</evidence>
<dbReference type="SUPFAM" id="SSF47729">
    <property type="entry name" value="IHF-like DNA-binding proteins"/>
    <property type="match status" value="1"/>
</dbReference>
<evidence type="ECO:0000313" key="5">
    <source>
        <dbReference type="EMBL" id="CUP00059.1"/>
    </source>
</evidence>
<evidence type="ECO:0000313" key="11">
    <source>
        <dbReference type="Proteomes" id="UP000284660"/>
    </source>
</evidence>
<dbReference type="AlphaFoldDB" id="A0A173W3G8"/>
<dbReference type="NCBIfam" id="TIGR01201">
    <property type="entry name" value="HU_rel"/>
    <property type="match status" value="1"/>
</dbReference>
<accession>A0A173W3G8</accession>
<dbReference type="GeneID" id="93524456"/>
<dbReference type="Proteomes" id="UP000095591">
    <property type="component" value="Unassembled WGS sequence"/>
</dbReference>
<evidence type="ECO:0000313" key="12">
    <source>
        <dbReference type="Proteomes" id="UP000461276"/>
    </source>
</evidence>
<evidence type="ECO:0000313" key="6">
    <source>
        <dbReference type="EMBL" id="MDB9139810.1"/>
    </source>
</evidence>
<dbReference type="EMBL" id="QSJN01000006">
    <property type="protein sequence ID" value="RHD74430.1"/>
    <property type="molecule type" value="Genomic_DNA"/>
</dbReference>
<evidence type="ECO:0000313" key="8">
    <source>
        <dbReference type="EMBL" id="RHD74430.1"/>
    </source>
</evidence>
<dbReference type="EMBL" id="CYXP01000013">
    <property type="protein sequence ID" value="CUN32977.1"/>
    <property type="molecule type" value="Genomic_DNA"/>
</dbReference>
<reference evidence="9 10" key="1">
    <citation type="submission" date="2015-09" db="EMBL/GenBank/DDBJ databases">
        <authorList>
            <consortium name="Pathogen Informatics"/>
        </authorList>
    </citation>
    <scope>NUCLEOTIDE SEQUENCE [LARGE SCALE GENOMIC DNA]</scope>
    <source>
        <strain evidence="5 9">2789STDY5608822</strain>
        <strain evidence="4 10">2789STDY5608872</strain>
    </source>
</reference>
<evidence type="ECO:0000259" key="3">
    <source>
        <dbReference type="Pfam" id="PF18291"/>
    </source>
</evidence>
<gene>
    <name evidence="8" type="ORF">DW782_11210</name>
    <name evidence="5" type="ORF">ERS852380_03677</name>
    <name evidence="4" type="ORF">ERS852429_04215</name>
    <name evidence="7" type="ORF">GKD67_17235</name>
    <name evidence="6" type="ORF">PN612_15060</name>
</gene>
<dbReference type="Proteomes" id="UP001211522">
    <property type="component" value="Unassembled WGS sequence"/>
</dbReference>
<dbReference type="Proteomes" id="UP000095455">
    <property type="component" value="Unassembled WGS sequence"/>
</dbReference>
<dbReference type="EMBL" id="CYYK01000015">
    <property type="protein sequence ID" value="CUP00059.1"/>
    <property type="molecule type" value="Genomic_DNA"/>
</dbReference>
<dbReference type="InterPro" id="IPR005902">
    <property type="entry name" value="HU_DNA-bd_put"/>
</dbReference>
<feature type="domain" description="HU" evidence="3">
    <location>
        <begin position="1"/>
        <end position="124"/>
    </location>
</feature>
<reference evidence="8 11" key="2">
    <citation type="submission" date="2018-08" db="EMBL/GenBank/DDBJ databases">
        <title>A genome reference for cultivated species of the human gut microbiota.</title>
        <authorList>
            <person name="Zou Y."/>
            <person name="Xue W."/>
            <person name="Luo G."/>
        </authorList>
    </citation>
    <scope>NUCLEOTIDE SEQUENCE [LARGE SCALE GENOMIC DNA]</scope>
    <source>
        <strain evidence="8 11">AM30-4</strain>
    </source>
</reference>
<evidence type="ECO:0000313" key="9">
    <source>
        <dbReference type="Proteomes" id="UP000095455"/>
    </source>
</evidence>
<dbReference type="Proteomes" id="UP000284660">
    <property type="component" value="Unassembled WGS sequence"/>
</dbReference>
<protein>
    <submittedName>
        <fullName evidence="4 7">DNA-binding protein</fullName>
    </submittedName>
    <submittedName>
        <fullName evidence="6">DsbA family protein</fullName>
    </submittedName>
</protein>
<reference evidence="7 12" key="3">
    <citation type="journal article" date="2019" name="Nat. Med.">
        <title>A library of human gut bacterial isolates paired with longitudinal multiomics data enables mechanistic microbiome research.</title>
        <authorList>
            <person name="Poyet M."/>
            <person name="Groussin M."/>
            <person name="Gibbons S.M."/>
            <person name="Avila-Pacheco J."/>
            <person name="Jiang X."/>
            <person name="Kearney S.M."/>
            <person name="Perrotta A.R."/>
            <person name="Berdy B."/>
            <person name="Zhao S."/>
            <person name="Lieberman T.D."/>
            <person name="Swanson P.K."/>
            <person name="Smith M."/>
            <person name="Roesemann S."/>
            <person name="Alexander J.E."/>
            <person name="Rich S.A."/>
            <person name="Livny J."/>
            <person name="Vlamakis H."/>
            <person name="Clish C."/>
            <person name="Bullock K."/>
            <person name="Deik A."/>
            <person name="Scott J."/>
            <person name="Pierce K.A."/>
            <person name="Xavier R.J."/>
            <person name="Alm E.J."/>
        </authorList>
    </citation>
    <scope>NUCLEOTIDE SEQUENCE [LARGE SCALE GENOMIC DNA]</scope>
    <source>
        <strain evidence="7 12">BIOML-A9</strain>
    </source>
</reference>
<evidence type="ECO:0000313" key="4">
    <source>
        <dbReference type="EMBL" id="CUN32977.1"/>
    </source>
</evidence>
<evidence type="ECO:0000256" key="1">
    <source>
        <dbReference type="ARBA" id="ARBA00023125"/>
    </source>
</evidence>
<dbReference type="EMBL" id="JAQMPX010000110">
    <property type="protein sequence ID" value="MDB9139810.1"/>
    <property type="molecule type" value="Genomic_DNA"/>
</dbReference>
<dbReference type="RefSeq" id="WP_005865971.1">
    <property type="nucleotide sequence ID" value="NZ_CABMKT010000001.1"/>
</dbReference>
<name>A0A173W3G8_PARDI</name>
<proteinExistence type="predicted"/>
<dbReference type="InterPro" id="IPR041607">
    <property type="entry name" value="HU-HIG"/>
</dbReference>
<dbReference type="GO" id="GO:0003677">
    <property type="term" value="F:DNA binding"/>
    <property type="evidence" value="ECO:0007669"/>
    <property type="project" value="UniProtKB-KW"/>
</dbReference>
<sequence>MALNYSVALRPNPLKKDEPAKAYATAQVNGELSLKQLSRRVSMQTTVSRADVVAVLISTVENLLDALQEGKQVDFGDLGKFRLQILNEGAESLEKFTSTNITGVNIQYIPGEDLKNIFAGLEFQPVASRKAQQAVLRAEKAGETSVDISKKPASGGDDSESPDEI</sequence>
<dbReference type="InterPro" id="IPR010992">
    <property type="entry name" value="IHF-like_DNA-bd_dom_sf"/>
</dbReference>
<evidence type="ECO:0000313" key="7">
    <source>
        <dbReference type="EMBL" id="MRY94941.1"/>
    </source>
</evidence>
<dbReference type="Pfam" id="PF18291">
    <property type="entry name" value="HU-HIG"/>
    <property type="match status" value="1"/>
</dbReference>
<dbReference type="OMA" id="PAKFYAN"/>
<organism evidence="4 10">
    <name type="scientific">Parabacteroides distasonis</name>
    <dbReference type="NCBI Taxonomy" id="823"/>
    <lineage>
        <taxon>Bacteria</taxon>
        <taxon>Pseudomonadati</taxon>
        <taxon>Bacteroidota</taxon>
        <taxon>Bacteroidia</taxon>
        <taxon>Bacteroidales</taxon>
        <taxon>Tannerellaceae</taxon>
        <taxon>Parabacteroides</taxon>
    </lineage>
</organism>
<dbReference type="Proteomes" id="UP000461276">
    <property type="component" value="Unassembled WGS sequence"/>
</dbReference>
<feature type="region of interest" description="Disordered" evidence="2">
    <location>
        <begin position="138"/>
        <end position="165"/>
    </location>
</feature>
<keyword evidence="1 4" id="KW-0238">DNA-binding</keyword>
<reference evidence="6" key="4">
    <citation type="submission" date="2023-01" db="EMBL/GenBank/DDBJ databases">
        <title>Human gut microbiome strain richness.</title>
        <authorList>
            <person name="Chen-Liaw A."/>
        </authorList>
    </citation>
    <scope>NUCLEOTIDE SEQUENCE</scope>
    <source>
        <strain evidence="6">D35st1_E5_D35t1_190705</strain>
    </source>
</reference>
<evidence type="ECO:0000313" key="10">
    <source>
        <dbReference type="Proteomes" id="UP000095591"/>
    </source>
</evidence>